<keyword evidence="2" id="KW-1185">Reference proteome</keyword>
<dbReference type="AlphaFoldDB" id="A0AAJ0GGE5"/>
<dbReference type="Proteomes" id="UP001271007">
    <property type="component" value="Unassembled WGS sequence"/>
</dbReference>
<accession>A0AAJ0GGE5</accession>
<name>A0AAJ0GGE5_9PEZI</name>
<evidence type="ECO:0000313" key="1">
    <source>
        <dbReference type="EMBL" id="KAK3057051.1"/>
    </source>
</evidence>
<gene>
    <name evidence="1" type="ORF">LTR09_002089</name>
</gene>
<proteinExistence type="predicted"/>
<evidence type="ECO:0008006" key="3">
    <source>
        <dbReference type="Google" id="ProtNLM"/>
    </source>
</evidence>
<protein>
    <recommendedName>
        <fullName evidence="3">F-box domain-containing protein</fullName>
    </recommendedName>
</protein>
<dbReference type="EMBL" id="JAWDJX010000004">
    <property type="protein sequence ID" value="KAK3057051.1"/>
    <property type="molecule type" value="Genomic_DNA"/>
</dbReference>
<organism evidence="1 2">
    <name type="scientific">Extremus antarcticus</name>
    <dbReference type="NCBI Taxonomy" id="702011"/>
    <lineage>
        <taxon>Eukaryota</taxon>
        <taxon>Fungi</taxon>
        <taxon>Dikarya</taxon>
        <taxon>Ascomycota</taxon>
        <taxon>Pezizomycotina</taxon>
        <taxon>Dothideomycetes</taxon>
        <taxon>Dothideomycetidae</taxon>
        <taxon>Mycosphaerellales</taxon>
        <taxon>Extremaceae</taxon>
        <taxon>Extremus</taxon>
    </lineage>
</organism>
<evidence type="ECO:0000313" key="2">
    <source>
        <dbReference type="Proteomes" id="UP001271007"/>
    </source>
</evidence>
<comment type="caution">
    <text evidence="1">The sequence shown here is derived from an EMBL/GenBank/DDBJ whole genome shotgun (WGS) entry which is preliminary data.</text>
</comment>
<sequence length="512" mass="58234">MPTTGILALPNELLEQVFNNLDWDRSVHLTPVRPDIKNISLTCRQLRRACLPVFFKHVRLRLAWDDDELVEPTFIDTQFGNLPSLRHHLGYKHLSVPETLQDWLEPSGHISADHVESTAQSHRRRVEAFAQDLFESPEYYEVIRGCPQKLRQHADDLAKKLFGDTWGLRYTSASLVADEDMIEPEFDSQDSSPSSVTRNRFSPSTAASNFVASAGSNTAFTTAWQPIYLPRAPTSRSRDLKLQLDALVLVVLCLPPTVKSIVFEAIPKDHCSQDLWQSYFASQVASVAMQIYGDRLQTFTAIISDQDECGIIGKLATAQNLEKLEAVNTLSIGVDSKRHSSRHHARFIDELAKWHALSTKITHLTLWDLNIDPQALVELIKGFTRAQTLAMNNINLLPNIHTARNFHDRTYMIWPTFLIDLRRQMPSLAVDLHNMRSYLTRTIGRSAITWLVEEAIPTGCTVDVERETRLLEDYESFQPLWLAEDSERGELAKKHREDGKLVDMAMGSRGKR</sequence>
<reference evidence="1" key="1">
    <citation type="submission" date="2023-04" db="EMBL/GenBank/DDBJ databases">
        <title>Black Yeasts Isolated from many extreme environments.</title>
        <authorList>
            <person name="Coleine C."/>
            <person name="Stajich J.E."/>
            <person name="Selbmann L."/>
        </authorList>
    </citation>
    <scope>NUCLEOTIDE SEQUENCE</scope>
    <source>
        <strain evidence="1">CCFEE 5312</strain>
    </source>
</reference>